<evidence type="ECO:0008006" key="8">
    <source>
        <dbReference type="Google" id="ProtNLM"/>
    </source>
</evidence>
<dbReference type="PROSITE" id="PS50082">
    <property type="entry name" value="WD_REPEATS_2"/>
    <property type="match status" value="6"/>
</dbReference>
<dbReference type="InterPro" id="IPR001680">
    <property type="entry name" value="WD40_rpt"/>
</dbReference>
<dbReference type="Gene3D" id="2.130.10.10">
    <property type="entry name" value="YVTN repeat-like/Quinoprotein amine dehydrogenase"/>
    <property type="match status" value="3"/>
</dbReference>
<keyword evidence="2" id="KW-0677">Repeat</keyword>
<proteinExistence type="predicted"/>
<evidence type="ECO:0000256" key="2">
    <source>
        <dbReference type="ARBA" id="ARBA00022737"/>
    </source>
</evidence>
<dbReference type="EMBL" id="HBIW01021025">
    <property type="protein sequence ID" value="CAE0702684.1"/>
    <property type="molecule type" value="Transcribed_RNA"/>
</dbReference>
<dbReference type="PROSITE" id="PS50294">
    <property type="entry name" value="WD_REPEATS_REGION"/>
    <property type="match status" value="4"/>
</dbReference>
<evidence type="ECO:0000256" key="4">
    <source>
        <dbReference type="SAM" id="MobiDB-lite"/>
    </source>
</evidence>
<feature type="repeat" description="WD" evidence="3">
    <location>
        <begin position="325"/>
        <end position="356"/>
    </location>
</feature>
<accession>A0A7S4EBE2</accession>
<name>A0A7S4EBE2_9STRA</name>
<evidence type="ECO:0000256" key="1">
    <source>
        <dbReference type="ARBA" id="ARBA00022574"/>
    </source>
</evidence>
<evidence type="ECO:0000313" key="6">
    <source>
        <dbReference type="EMBL" id="CAH0371111.1"/>
    </source>
</evidence>
<dbReference type="CDD" id="cd00200">
    <property type="entry name" value="WD40"/>
    <property type="match status" value="1"/>
</dbReference>
<feature type="region of interest" description="Disordered" evidence="4">
    <location>
        <begin position="406"/>
        <end position="450"/>
    </location>
</feature>
<dbReference type="Proteomes" id="UP000789595">
    <property type="component" value="Unassembled WGS sequence"/>
</dbReference>
<dbReference type="AlphaFoldDB" id="A0A7S4EBE2"/>
<gene>
    <name evidence="5" type="ORF">PCAL00307_LOCUS18129</name>
    <name evidence="6" type="ORF">PECAL_3P10370</name>
</gene>
<evidence type="ECO:0000313" key="5">
    <source>
        <dbReference type="EMBL" id="CAE0702684.1"/>
    </source>
</evidence>
<dbReference type="GO" id="GO:0005847">
    <property type="term" value="C:mRNA cleavage and polyadenylation specificity factor complex"/>
    <property type="evidence" value="ECO:0007669"/>
    <property type="project" value="TreeGrafter"/>
</dbReference>
<feature type="repeat" description="WD" evidence="3">
    <location>
        <begin position="197"/>
        <end position="238"/>
    </location>
</feature>
<dbReference type="InterPro" id="IPR045245">
    <property type="entry name" value="Pfs2-like"/>
</dbReference>
<organism evidence="5">
    <name type="scientific">Pelagomonas calceolata</name>
    <dbReference type="NCBI Taxonomy" id="35677"/>
    <lineage>
        <taxon>Eukaryota</taxon>
        <taxon>Sar</taxon>
        <taxon>Stramenopiles</taxon>
        <taxon>Ochrophyta</taxon>
        <taxon>Pelagophyceae</taxon>
        <taxon>Pelagomonadales</taxon>
        <taxon>Pelagomonadaceae</taxon>
        <taxon>Pelagomonas</taxon>
    </lineage>
</organism>
<dbReference type="PANTHER" id="PTHR22836:SF0">
    <property type="entry name" value="PRE-MRNA 3' END PROCESSING PROTEIN WDR33"/>
    <property type="match status" value="1"/>
</dbReference>
<dbReference type="InterPro" id="IPR020472">
    <property type="entry name" value="WD40_PAC1"/>
</dbReference>
<reference evidence="5" key="1">
    <citation type="submission" date="2021-01" db="EMBL/GenBank/DDBJ databases">
        <authorList>
            <person name="Corre E."/>
            <person name="Pelletier E."/>
            <person name="Niang G."/>
            <person name="Scheremetjew M."/>
            <person name="Finn R."/>
            <person name="Kale V."/>
            <person name="Holt S."/>
            <person name="Cochrane G."/>
            <person name="Meng A."/>
            <person name="Brown T."/>
            <person name="Cohen L."/>
        </authorList>
    </citation>
    <scope>NUCLEOTIDE SEQUENCE</scope>
    <source>
        <strain evidence="5">CCMP1756</strain>
    </source>
</reference>
<feature type="compositionally biased region" description="Gly residues" evidence="4">
    <location>
        <begin position="441"/>
        <end position="450"/>
    </location>
</feature>
<dbReference type="SUPFAM" id="SSF50978">
    <property type="entry name" value="WD40 repeat-like"/>
    <property type="match status" value="1"/>
</dbReference>
<dbReference type="SMART" id="SM00320">
    <property type="entry name" value="WD40"/>
    <property type="match status" value="7"/>
</dbReference>
<dbReference type="InterPro" id="IPR015943">
    <property type="entry name" value="WD40/YVTN_repeat-like_dom_sf"/>
</dbReference>
<dbReference type="PANTHER" id="PTHR22836">
    <property type="entry name" value="WD40 REPEAT PROTEIN"/>
    <property type="match status" value="1"/>
</dbReference>
<evidence type="ECO:0000313" key="7">
    <source>
        <dbReference type="Proteomes" id="UP000789595"/>
    </source>
</evidence>
<dbReference type="EMBL" id="CAKKNE010000003">
    <property type="protein sequence ID" value="CAH0371111.1"/>
    <property type="molecule type" value="Genomic_DNA"/>
</dbReference>
<sequence length="450" mass="49774">MDNTQSRKAFDPSELIIRELASRSVLGKRPREPGEVVLPVREALGAMSTPKGTADLPRQLICATIAHQSLNKVRFPVNALCWARDGRRAVTANQNGEFTLWNGAAFNFEGLIAAHNSAVRSLAWSRSGTTILSGDAKGTIKYWESSMTPVKELLGTHGGNAVRGLKFAPSDAKFCSCADDGTVRVWDWELFKEERILAGHGWDVKTCDWHPTYQLIASGSKDNQVKMWDPRKRSCSATLYGHKHTVMKVLWNPIDPNWLLTASRDHTLKLYDIRVLKGAETFKGHDREVTSCAWHPFNSRVFASGAYDGRVSHWLVGLDRPIHSHQAHEQAVWDLAFHPVGHVLATASNDHRVKFWCRTRPGDDPEADLDDAQMALVRARADAIGYEPPLPIEMEEEVSEARFATTDRTRFGAPGRPPPPPMPGREQASGFGQHAATSYGPGAGGGGQRY</sequence>
<feature type="repeat" description="WD" evidence="3">
    <location>
        <begin position="160"/>
        <end position="187"/>
    </location>
</feature>
<evidence type="ECO:0000256" key="3">
    <source>
        <dbReference type="PROSITE-ProRule" id="PRU00221"/>
    </source>
</evidence>
<dbReference type="InterPro" id="IPR036322">
    <property type="entry name" value="WD40_repeat_dom_sf"/>
</dbReference>
<feature type="repeat" description="WD" evidence="3">
    <location>
        <begin position="239"/>
        <end position="281"/>
    </location>
</feature>
<protein>
    <recommendedName>
        <fullName evidence="8">Anaphase-promoting complex subunit 4 WD40 domain-containing protein</fullName>
    </recommendedName>
</protein>
<keyword evidence="1 3" id="KW-0853">WD repeat</keyword>
<keyword evidence="7" id="KW-1185">Reference proteome</keyword>
<dbReference type="PRINTS" id="PR00320">
    <property type="entry name" value="GPROTEINBRPT"/>
</dbReference>
<dbReference type="Pfam" id="PF00400">
    <property type="entry name" value="WD40"/>
    <property type="match status" value="6"/>
</dbReference>
<reference evidence="6" key="2">
    <citation type="submission" date="2021-11" db="EMBL/GenBank/DDBJ databases">
        <authorList>
            <consortium name="Genoscope - CEA"/>
            <person name="William W."/>
        </authorList>
    </citation>
    <scope>NUCLEOTIDE SEQUENCE</scope>
</reference>
<dbReference type="OrthoDB" id="16717at2759"/>
<dbReference type="GO" id="GO:0031124">
    <property type="term" value="P:mRNA 3'-end processing"/>
    <property type="evidence" value="ECO:0007669"/>
    <property type="project" value="InterPro"/>
</dbReference>
<feature type="repeat" description="WD" evidence="3">
    <location>
        <begin position="112"/>
        <end position="144"/>
    </location>
</feature>
<feature type="repeat" description="WD" evidence="3">
    <location>
        <begin position="282"/>
        <end position="314"/>
    </location>
</feature>